<dbReference type="EMBL" id="JABBWG010000025">
    <property type="protein sequence ID" value="KAG1812837.1"/>
    <property type="molecule type" value="Genomic_DNA"/>
</dbReference>
<protein>
    <submittedName>
        <fullName evidence="2">Uncharacterized protein</fullName>
    </submittedName>
</protein>
<evidence type="ECO:0000313" key="2">
    <source>
        <dbReference type="EMBL" id="KAG1812837.1"/>
    </source>
</evidence>
<sequence length="224" mass="25381">MSKYKSHESPFHWSSRNDQEHEKAADPNRAYERAPEFTLTVNGTSPVVCLKDSPPVPAIDFTKLQFPSKNRLRFPLLRLKPVTATAKVGSREDGENSARPTAPNRIRNQFAQDVPSAAQQPGKSAVPGACSNGNYEDTETALSVTHRGTRVESSSSPRRLGEAIDSRHDTVTYHMDQLIRTRKRTTDRDEVRFVTLWESNAMWKGMRFWHENLKKPTWSADADM</sequence>
<dbReference type="Proteomes" id="UP000807769">
    <property type="component" value="Unassembled WGS sequence"/>
</dbReference>
<proteinExistence type="predicted"/>
<accession>A0A9P7E6N1</accession>
<feature type="region of interest" description="Disordered" evidence="1">
    <location>
        <begin position="1"/>
        <end position="31"/>
    </location>
</feature>
<name>A0A9P7E6N1_9AGAM</name>
<dbReference type="RefSeq" id="XP_041190860.1">
    <property type="nucleotide sequence ID" value="XM_041343190.1"/>
</dbReference>
<evidence type="ECO:0000313" key="3">
    <source>
        <dbReference type="Proteomes" id="UP000807769"/>
    </source>
</evidence>
<dbReference type="AlphaFoldDB" id="A0A9P7E6N1"/>
<reference evidence="2" key="1">
    <citation type="journal article" date="2020" name="New Phytol.">
        <title>Comparative genomics reveals dynamic genome evolution in host specialist ectomycorrhizal fungi.</title>
        <authorList>
            <person name="Lofgren L.A."/>
            <person name="Nguyen N.H."/>
            <person name="Vilgalys R."/>
            <person name="Ruytinx J."/>
            <person name="Liao H.L."/>
            <person name="Branco S."/>
            <person name="Kuo A."/>
            <person name="LaButti K."/>
            <person name="Lipzen A."/>
            <person name="Andreopoulos W."/>
            <person name="Pangilinan J."/>
            <person name="Riley R."/>
            <person name="Hundley H."/>
            <person name="Na H."/>
            <person name="Barry K."/>
            <person name="Grigoriev I.V."/>
            <person name="Stajich J.E."/>
            <person name="Kennedy P.G."/>
        </authorList>
    </citation>
    <scope>NUCLEOTIDE SEQUENCE</scope>
    <source>
        <strain evidence="2">MN1</strain>
    </source>
</reference>
<dbReference type="OrthoDB" id="2628440at2759"/>
<dbReference type="GeneID" id="64637206"/>
<comment type="caution">
    <text evidence="2">The sequence shown here is derived from an EMBL/GenBank/DDBJ whole genome shotgun (WGS) entry which is preliminary data.</text>
</comment>
<organism evidence="2 3">
    <name type="scientific">Suillus subaureus</name>
    <dbReference type="NCBI Taxonomy" id="48587"/>
    <lineage>
        <taxon>Eukaryota</taxon>
        <taxon>Fungi</taxon>
        <taxon>Dikarya</taxon>
        <taxon>Basidiomycota</taxon>
        <taxon>Agaricomycotina</taxon>
        <taxon>Agaricomycetes</taxon>
        <taxon>Agaricomycetidae</taxon>
        <taxon>Boletales</taxon>
        <taxon>Suillineae</taxon>
        <taxon>Suillaceae</taxon>
        <taxon>Suillus</taxon>
    </lineage>
</organism>
<evidence type="ECO:0000256" key="1">
    <source>
        <dbReference type="SAM" id="MobiDB-lite"/>
    </source>
</evidence>
<keyword evidence="3" id="KW-1185">Reference proteome</keyword>
<gene>
    <name evidence="2" type="ORF">BJ212DRAFT_435237</name>
</gene>